<gene>
    <name evidence="1" type="ORF">A2Y62_18830</name>
</gene>
<dbReference type="Proteomes" id="UP000178943">
    <property type="component" value="Unassembled WGS sequence"/>
</dbReference>
<reference evidence="1 2" key="1">
    <citation type="journal article" date="2016" name="Nat. Commun.">
        <title>Thousands of microbial genomes shed light on interconnected biogeochemical processes in an aquifer system.</title>
        <authorList>
            <person name="Anantharaman K."/>
            <person name="Brown C.T."/>
            <person name="Hug L.A."/>
            <person name="Sharon I."/>
            <person name="Castelle C.J."/>
            <person name="Probst A.J."/>
            <person name="Thomas B.C."/>
            <person name="Singh A."/>
            <person name="Wilkins M.J."/>
            <person name="Karaoz U."/>
            <person name="Brodie E.L."/>
            <person name="Williams K.H."/>
            <person name="Hubbard S.S."/>
            <person name="Banfield J.F."/>
        </authorList>
    </citation>
    <scope>NUCLEOTIDE SEQUENCE [LARGE SCALE GENOMIC DNA]</scope>
</reference>
<dbReference type="STRING" id="1817863.A2Y62_18830"/>
<proteinExistence type="predicted"/>
<evidence type="ECO:0000313" key="1">
    <source>
        <dbReference type="EMBL" id="OGF63612.1"/>
    </source>
</evidence>
<organism evidence="1 2">
    <name type="scientific">Candidatus Fischerbacteria bacterium RBG_13_37_8</name>
    <dbReference type="NCBI Taxonomy" id="1817863"/>
    <lineage>
        <taxon>Bacteria</taxon>
        <taxon>Candidatus Fischeribacteriota</taxon>
    </lineage>
</organism>
<name>A0A1F5VJK6_9BACT</name>
<evidence type="ECO:0000313" key="2">
    <source>
        <dbReference type="Proteomes" id="UP000178943"/>
    </source>
</evidence>
<dbReference type="EMBL" id="MFGW01000159">
    <property type="protein sequence ID" value="OGF63612.1"/>
    <property type="molecule type" value="Genomic_DNA"/>
</dbReference>
<protein>
    <submittedName>
        <fullName evidence="1">Uncharacterized protein</fullName>
    </submittedName>
</protein>
<sequence>MINHIVINKLNIITKDIHREHSHFKYIAFFSMNGRDRHHPAYISGEICNLNSWRKNIDYQNFKKK</sequence>
<dbReference type="AlphaFoldDB" id="A0A1F5VJK6"/>
<accession>A0A1F5VJK6</accession>
<comment type="caution">
    <text evidence="1">The sequence shown here is derived from an EMBL/GenBank/DDBJ whole genome shotgun (WGS) entry which is preliminary data.</text>
</comment>